<dbReference type="Proteomes" id="UP000041254">
    <property type="component" value="Unassembled WGS sequence"/>
</dbReference>
<dbReference type="InParanoid" id="A0A0G4GMG5"/>
<evidence type="ECO:0000313" key="1">
    <source>
        <dbReference type="EMBL" id="CEM31381.1"/>
    </source>
</evidence>
<keyword evidence="2" id="KW-1185">Reference proteome</keyword>
<organism evidence="1 2">
    <name type="scientific">Vitrella brassicaformis (strain CCMP3155)</name>
    <dbReference type="NCBI Taxonomy" id="1169540"/>
    <lineage>
        <taxon>Eukaryota</taxon>
        <taxon>Sar</taxon>
        <taxon>Alveolata</taxon>
        <taxon>Colpodellida</taxon>
        <taxon>Vitrellaceae</taxon>
        <taxon>Vitrella</taxon>
    </lineage>
</organism>
<proteinExistence type="predicted"/>
<dbReference type="EMBL" id="CDMY01000718">
    <property type="protein sequence ID" value="CEM31381.1"/>
    <property type="molecule type" value="Genomic_DNA"/>
</dbReference>
<accession>A0A0G4GMG5</accession>
<dbReference type="AlphaFoldDB" id="A0A0G4GMG5"/>
<reference evidence="1 2" key="1">
    <citation type="submission" date="2014-11" db="EMBL/GenBank/DDBJ databases">
        <authorList>
            <person name="Zhu J."/>
            <person name="Qi W."/>
            <person name="Song R."/>
        </authorList>
    </citation>
    <scope>NUCLEOTIDE SEQUENCE [LARGE SCALE GENOMIC DNA]</scope>
</reference>
<gene>
    <name evidence="1" type="ORF">Vbra_10139</name>
</gene>
<sequence>MRSDEEIAAQRPEMRLNVGGFDDLVIPTNVLLMPGMKGTYLSLVMLHHMDALPAAPDTTPTQDGRRDHCPFLDASSAFGRWLKRRVKRAAEKGRFESDLTDAEKDDESIRFYHHQLFDHSMAIVEEELEEADQFKITIIAPTAPCDGKLLPALPFHDRPLPVCIKNGGRTSARGLSQTPTRAPWITGGVGEVVGVHLVESGSRVATVEATLTQQHIDQALHHRFTMWCPEVRDTPDHLFESAVDLARRQRLAWRGASICPPGDGRDPAINQVLEQCGMAPVPFCKPLDGPPFAKHSFVTSPDQYQALVDMIGKTQPKLKLLYRASVDGWRFADLLRCVGSASGLLFIIRARGPSDFACYIGCDLLCGDPKGTKEAKCPVWFSTLTYHELYRQPTRIDIRPHRRVVEVAGVDGWVANCAKVWIGGGDLMLGYTSHTASPCAPLPDLRRGRLRILADKTPGVRLHLGGSAFEFTDEWGNVLLTGSKEFTAVEMEVVHVT</sequence>
<evidence type="ECO:0008006" key="3">
    <source>
        <dbReference type="Google" id="ProtNLM"/>
    </source>
</evidence>
<evidence type="ECO:0000313" key="2">
    <source>
        <dbReference type="Proteomes" id="UP000041254"/>
    </source>
</evidence>
<name>A0A0G4GMG5_VITBC</name>
<dbReference type="VEuPathDB" id="CryptoDB:Vbra_10139"/>
<protein>
    <recommendedName>
        <fullName evidence="3">TLDc domain-containing protein</fullName>
    </recommendedName>
</protein>
<dbReference type="PhylomeDB" id="A0A0G4GMG5"/>